<dbReference type="Proteomes" id="UP000249390">
    <property type="component" value="Unassembled WGS sequence"/>
</dbReference>
<dbReference type="InterPro" id="IPR012340">
    <property type="entry name" value="NA-bd_OB-fold"/>
</dbReference>
<gene>
    <name evidence="2" type="ORF">DM860_014486</name>
</gene>
<evidence type="ECO:0000313" key="2">
    <source>
        <dbReference type="EMBL" id="RAL50544.1"/>
    </source>
</evidence>
<accession>A0A328DXS7</accession>
<dbReference type="PANTHER" id="PTHR47165:SF4">
    <property type="entry name" value="OS03G0429900 PROTEIN"/>
    <property type="match status" value="1"/>
</dbReference>
<dbReference type="Gene3D" id="2.40.50.140">
    <property type="entry name" value="Nucleic acid-binding proteins"/>
    <property type="match status" value="1"/>
</dbReference>
<reference evidence="2 3" key="1">
    <citation type="submission" date="2018-06" db="EMBL/GenBank/DDBJ databases">
        <title>The Genome of Cuscuta australis (Dodder) Provides Insight into the Evolution of Plant Parasitism.</title>
        <authorList>
            <person name="Liu H."/>
        </authorList>
    </citation>
    <scope>NUCLEOTIDE SEQUENCE [LARGE SCALE GENOMIC DNA]</scope>
    <source>
        <strain evidence="3">cv. Yunnan</strain>
        <tissue evidence="2">Vines</tissue>
    </source>
</reference>
<organism evidence="2 3">
    <name type="scientific">Cuscuta australis</name>
    <dbReference type="NCBI Taxonomy" id="267555"/>
    <lineage>
        <taxon>Eukaryota</taxon>
        <taxon>Viridiplantae</taxon>
        <taxon>Streptophyta</taxon>
        <taxon>Embryophyta</taxon>
        <taxon>Tracheophyta</taxon>
        <taxon>Spermatophyta</taxon>
        <taxon>Magnoliopsida</taxon>
        <taxon>eudicotyledons</taxon>
        <taxon>Gunneridae</taxon>
        <taxon>Pentapetalae</taxon>
        <taxon>asterids</taxon>
        <taxon>lamiids</taxon>
        <taxon>Solanales</taxon>
        <taxon>Convolvulaceae</taxon>
        <taxon>Cuscuteae</taxon>
        <taxon>Cuscuta</taxon>
        <taxon>Cuscuta subgen. Grammica</taxon>
        <taxon>Cuscuta sect. Cleistogrammica</taxon>
    </lineage>
</organism>
<comment type="caution">
    <text evidence="2">The sequence shown here is derived from an EMBL/GenBank/DDBJ whole genome shotgun (WGS) entry which is preliminary data.</text>
</comment>
<dbReference type="CDD" id="cd04480">
    <property type="entry name" value="RPA1_DBD_A_like"/>
    <property type="match status" value="1"/>
</dbReference>
<protein>
    <recommendedName>
        <fullName evidence="1">Replication protein A 70 kDa DNA-binding subunit B/D first OB fold domain-containing protein</fullName>
    </recommendedName>
</protein>
<evidence type="ECO:0000313" key="3">
    <source>
        <dbReference type="Proteomes" id="UP000249390"/>
    </source>
</evidence>
<dbReference type="InterPro" id="IPR003871">
    <property type="entry name" value="RFA1B/D_OB_1st"/>
</dbReference>
<sequence length="239" mass="27466">MSLKPIHPLSKINPTSECWRICVRVIRLYTLPSFNDNKAINSIKMVFLDEHGTTIHATVRRSLVGTFESVINEGSTYVFAYFGVGNNSGNYRTSRHEFRLNFQPMTTVTTCSMEKIPLYRIKLVAFPDILQADSNYPYLVGEIACFPVIYDVYDVTQIDWPVIIFYNFEFHCDNSDTMGMLAAVGNEKEIVKESKRIKIIVITLEAEGYYNIHLLLEKKITYTAQIMVNESSFIIWQTA</sequence>
<proteinExistence type="predicted"/>
<evidence type="ECO:0000259" key="1">
    <source>
        <dbReference type="Pfam" id="PF02721"/>
    </source>
</evidence>
<name>A0A328DXS7_9ASTE</name>
<dbReference type="AlphaFoldDB" id="A0A328DXS7"/>
<keyword evidence="3" id="KW-1185">Reference proteome</keyword>
<dbReference type="Pfam" id="PF02721">
    <property type="entry name" value="DUF223"/>
    <property type="match status" value="1"/>
</dbReference>
<dbReference type="EMBL" id="NQVE01000058">
    <property type="protein sequence ID" value="RAL50544.1"/>
    <property type="molecule type" value="Genomic_DNA"/>
</dbReference>
<dbReference type="PANTHER" id="PTHR47165">
    <property type="entry name" value="OS03G0429900 PROTEIN"/>
    <property type="match status" value="1"/>
</dbReference>
<feature type="domain" description="Replication protein A 70 kDa DNA-binding subunit B/D first OB fold" evidence="1">
    <location>
        <begin position="7"/>
        <end position="111"/>
    </location>
</feature>
<dbReference type="SUPFAM" id="SSF50249">
    <property type="entry name" value="Nucleic acid-binding proteins"/>
    <property type="match status" value="1"/>
</dbReference>